<evidence type="ECO:0000313" key="3">
    <source>
        <dbReference type="Proteomes" id="UP000199236"/>
    </source>
</evidence>
<feature type="signal peptide" evidence="1">
    <location>
        <begin position="1"/>
        <end position="28"/>
    </location>
</feature>
<dbReference type="AlphaFoldDB" id="A0A1I5FJ91"/>
<dbReference type="STRING" id="655353.SAMN04488056_10468"/>
<dbReference type="Gene3D" id="2.60.40.2420">
    <property type="match status" value="1"/>
</dbReference>
<protein>
    <submittedName>
        <fullName evidence="2">Thin aggregative fimbriae synthesis protein</fullName>
    </submittedName>
</protein>
<keyword evidence="1" id="KW-0732">Signal</keyword>
<reference evidence="2 3" key="1">
    <citation type="submission" date="2016-10" db="EMBL/GenBank/DDBJ databases">
        <authorList>
            <person name="de Groot N.N."/>
        </authorList>
    </citation>
    <scope>NUCLEOTIDE SEQUENCE [LARGE SCALE GENOMIC DNA]</scope>
    <source>
        <strain evidence="2 3">CGMCC 1.9157</strain>
    </source>
</reference>
<gene>
    <name evidence="2" type="ORF">SAMN04488056_10468</name>
</gene>
<proteinExistence type="predicted"/>
<dbReference type="InterPro" id="IPR053722">
    <property type="entry name" value="Curli_assembly_CsgC/AgfC"/>
</dbReference>
<feature type="chain" id="PRO_5011641981" evidence="1">
    <location>
        <begin position="29"/>
        <end position="137"/>
    </location>
</feature>
<dbReference type="Proteomes" id="UP000199236">
    <property type="component" value="Unassembled WGS sequence"/>
</dbReference>
<dbReference type="InterPro" id="IPR047726">
    <property type="entry name" value="CsgH_dom"/>
</dbReference>
<dbReference type="NCBIfam" id="NF041112">
    <property type="entry name" value="chap_CsgH_alph"/>
    <property type="match status" value="1"/>
</dbReference>
<organism evidence="2 3">
    <name type="scientific">Cohaesibacter marisflavi</name>
    <dbReference type="NCBI Taxonomy" id="655353"/>
    <lineage>
        <taxon>Bacteria</taxon>
        <taxon>Pseudomonadati</taxon>
        <taxon>Pseudomonadota</taxon>
        <taxon>Alphaproteobacteria</taxon>
        <taxon>Hyphomicrobiales</taxon>
        <taxon>Cohaesibacteraceae</taxon>
    </lineage>
</organism>
<accession>A0A1I5FJ91</accession>
<evidence type="ECO:0000313" key="2">
    <source>
        <dbReference type="EMBL" id="SFO23794.1"/>
    </source>
</evidence>
<evidence type="ECO:0000256" key="1">
    <source>
        <dbReference type="SAM" id="SignalP"/>
    </source>
</evidence>
<sequence length="137" mass="14940">MPHLIASIKHLAAFGLPLLMGAPSMALAQPPKADIIMHLTGNQLSIEDAIRVTEAGEYKVQLEVRKTGKSGTATTRQGNRIKAEADRVYQTSQLHFVLGAKDHIEAKLSLFSEDTLLVTKTRSYTFGAPAPDMNKQL</sequence>
<dbReference type="OrthoDB" id="9893902at2"/>
<name>A0A1I5FJ91_9HYPH</name>
<dbReference type="EMBL" id="FOVR01000004">
    <property type="protein sequence ID" value="SFO23794.1"/>
    <property type="molecule type" value="Genomic_DNA"/>
</dbReference>
<dbReference type="RefSeq" id="WP_090071487.1">
    <property type="nucleotide sequence ID" value="NZ_FOVR01000004.1"/>
</dbReference>
<keyword evidence="3" id="KW-1185">Reference proteome</keyword>